<gene>
    <name evidence="3" type="ORF">RSO01_21390</name>
</gene>
<dbReference type="InterPro" id="IPR016039">
    <property type="entry name" value="Thiolase-like"/>
</dbReference>
<dbReference type="EMBL" id="BKAJ01000033">
    <property type="protein sequence ID" value="GEP54973.1"/>
    <property type="molecule type" value="Genomic_DNA"/>
</dbReference>
<feature type="domain" description="ChsH2 rubredoxin-like zinc ribbon" evidence="2">
    <location>
        <begin position="365"/>
        <end position="392"/>
    </location>
</feature>
<dbReference type="InterPro" id="IPR002878">
    <property type="entry name" value="ChsH2_C"/>
</dbReference>
<accession>A0A512N7T9</accession>
<dbReference type="Pfam" id="PF12172">
    <property type="entry name" value="zf-ChsH2"/>
    <property type="match status" value="1"/>
</dbReference>
<dbReference type="InterPro" id="IPR012340">
    <property type="entry name" value="NA-bd_OB-fold"/>
</dbReference>
<evidence type="ECO:0000259" key="2">
    <source>
        <dbReference type="Pfam" id="PF12172"/>
    </source>
</evidence>
<dbReference type="AlphaFoldDB" id="A0A512N7T9"/>
<keyword evidence="4" id="KW-1185">Reference proteome</keyword>
<dbReference type="OrthoDB" id="8771453at2"/>
<dbReference type="InterPro" id="IPR022002">
    <property type="entry name" value="ChsH2_Znr"/>
</dbReference>
<comment type="caution">
    <text evidence="3">The sequence shown here is derived from an EMBL/GenBank/DDBJ whole genome shotgun (WGS) entry which is preliminary data.</text>
</comment>
<name>A0A512N7T9_9HYPH</name>
<dbReference type="Proteomes" id="UP000321058">
    <property type="component" value="Unassembled WGS sequence"/>
</dbReference>
<reference evidence="3 4" key="1">
    <citation type="submission" date="2019-07" db="EMBL/GenBank/DDBJ databases">
        <title>Whole genome shotgun sequence of Reyranella soli NBRC 108950.</title>
        <authorList>
            <person name="Hosoyama A."/>
            <person name="Uohara A."/>
            <person name="Ohji S."/>
            <person name="Ichikawa N."/>
        </authorList>
    </citation>
    <scope>NUCLEOTIDE SEQUENCE [LARGE SCALE GENOMIC DNA]</scope>
    <source>
        <strain evidence="3 4">NBRC 108950</strain>
    </source>
</reference>
<organism evidence="3 4">
    <name type="scientific">Reyranella soli</name>
    <dbReference type="NCBI Taxonomy" id="1230389"/>
    <lineage>
        <taxon>Bacteria</taxon>
        <taxon>Pseudomonadati</taxon>
        <taxon>Pseudomonadota</taxon>
        <taxon>Alphaproteobacteria</taxon>
        <taxon>Hyphomicrobiales</taxon>
        <taxon>Reyranellaceae</taxon>
        <taxon>Reyranella</taxon>
    </lineage>
</organism>
<dbReference type="GO" id="GO:0016746">
    <property type="term" value="F:acyltransferase activity"/>
    <property type="evidence" value="ECO:0007669"/>
    <property type="project" value="InterPro"/>
</dbReference>
<dbReference type="RefSeq" id="WP_147149027.1">
    <property type="nucleotide sequence ID" value="NZ_BKAJ01000033.1"/>
</dbReference>
<protein>
    <recommendedName>
        <fullName evidence="5">3-hydroxy-3-methylglutaryl CoA synthase</fullName>
    </recommendedName>
</protein>
<evidence type="ECO:0000313" key="4">
    <source>
        <dbReference type="Proteomes" id="UP000321058"/>
    </source>
</evidence>
<feature type="domain" description="ChsH2 C-terminal OB-fold" evidence="1">
    <location>
        <begin position="402"/>
        <end position="460"/>
    </location>
</feature>
<evidence type="ECO:0000259" key="1">
    <source>
        <dbReference type="Pfam" id="PF01796"/>
    </source>
</evidence>
<evidence type="ECO:0000313" key="3">
    <source>
        <dbReference type="EMBL" id="GEP54973.1"/>
    </source>
</evidence>
<dbReference type="SUPFAM" id="SSF50249">
    <property type="entry name" value="Nucleic acid-binding proteins"/>
    <property type="match status" value="1"/>
</dbReference>
<proteinExistence type="predicted"/>
<dbReference type="Gene3D" id="3.40.47.10">
    <property type="match status" value="2"/>
</dbReference>
<dbReference type="CDD" id="cd00827">
    <property type="entry name" value="init_cond_enzymes"/>
    <property type="match status" value="1"/>
</dbReference>
<evidence type="ECO:0008006" key="5">
    <source>
        <dbReference type="Google" id="ProtNLM"/>
    </source>
</evidence>
<dbReference type="SUPFAM" id="SSF53901">
    <property type="entry name" value="Thiolase-like"/>
    <property type="match status" value="2"/>
</dbReference>
<dbReference type="Pfam" id="PF01796">
    <property type="entry name" value="OB_ChsH2_C"/>
    <property type="match status" value="1"/>
</dbReference>
<sequence>MVGIVAYGAYVPRLRLQRQAVYDANKWFAAGLRGLAKGERSMANWDEDSITMAVEASRDCLTSHKPEDVRSLYFASTTHPFKDRQNAGVIGTALSIEQDLFASDVGGSQKAGTSALIAGLNASKNGGGPALVAAADKRMARVASSNELNYGDGAAALLCGTENVIAKLVGHHSVSMDFVDHFRGDESDFDYGWEERWIRDEGYSKIVPPAVKAALAACKLTGADITHFIMPSLMPAVPKQMAKICGIGDGSVRDLLGANLGDTGAAHALVMLVDALEAAKEGDRIMVVAFGQGVDVLVFEVTAENAKLPKRKGLSGWLKRRKEETNYMKFLAFNEMLPIEKGMRAEFDKKTALSVLWRKRDMIYGLVGGKCKVCGTVQFPRSQVCVNPNCHAVDSQEPYRMAGLEANVMSFTADSLTYSPDPPAYYGMITFPEGGRFMADFTDSDKEQVKVGVKMRMTFRIRDNDTMRGGFKRYFWKAAPV</sequence>